<gene>
    <name evidence="1" type="ORF">EVAR_29374_1</name>
</gene>
<evidence type="ECO:0000313" key="1">
    <source>
        <dbReference type="EMBL" id="GBP73482.1"/>
    </source>
</evidence>
<name>A0A4C1YF99_EUMVA</name>
<keyword evidence="2" id="KW-1185">Reference proteome</keyword>
<accession>A0A4C1YF99</accession>
<evidence type="ECO:0000313" key="2">
    <source>
        <dbReference type="Proteomes" id="UP000299102"/>
    </source>
</evidence>
<sequence>MGYNSPPPELAWGMILIASNQSRVQFSPHDRAKLVLPSQAVGGWHFNSNGPPYCYKSLQSAWKGMPLSDCSVCPWSDNFSVFVSSSKYNGWPEQIRLGKDSPKLQIFSWDCSSFKAAVIYDEWGNGLSER</sequence>
<proteinExistence type="predicted"/>
<protein>
    <submittedName>
        <fullName evidence="1">Uncharacterized protein</fullName>
    </submittedName>
</protein>
<organism evidence="1 2">
    <name type="scientific">Eumeta variegata</name>
    <name type="common">Bagworm moth</name>
    <name type="synonym">Eumeta japonica</name>
    <dbReference type="NCBI Taxonomy" id="151549"/>
    <lineage>
        <taxon>Eukaryota</taxon>
        <taxon>Metazoa</taxon>
        <taxon>Ecdysozoa</taxon>
        <taxon>Arthropoda</taxon>
        <taxon>Hexapoda</taxon>
        <taxon>Insecta</taxon>
        <taxon>Pterygota</taxon>
        <taxon>Neoptera</taxon>
        <taxon>Endopterygota</taxon>
        <taxon>Lepidoptera</taxon>
        <taxon>Glossata</taxon>
        <taxon>Ditrysia</taxon>
        <taxon>Tineoidea</taxon>
        <taxon>Psychidae</taxon>
        <taxon>Oiketicinae</taxon>
        <taxon>Eumeta</taxon>
    </lineage>
</organism>
<reference evidence="1 2" key="1">
    <citation type="journal article" date="2019" name="Commun. Biol.">
        <title>The bagworm genome reveals a unique fibroin gene that provides high tensile strength.</title>
        <authorList>
            <person name="Kono N."/>
            <person name="Nakamura H."/>
            <person name="Ohtoshi R."/>
            <person name="Tomita M."/>
            <person name="Numata K."/>
            <person name="Arakawa K."/>
        </authorList>
    </citation>
    <scope>NUCLEOTIDE SEQUENCE [LARGE SCALE GENOMIC DNA]</scope>
</reference>
<dbReference type="EMBL" id="BGZK01001175">
    <property type="protein sequence ID" value="GBP73482.1"/>
    <property type="molecule type" value="Genomic_DNA"/>
</dbReference>
<dbReference type="AlphaFoldDB" id="A0A4C1YF99"/>
<dbReference type="Proteomes" id="UP000299102">
    <property type="component" value="Unassembled WGS sequence"/>
</dbReference>
<comment type="caution">
    <text evidence="1">The sequence shown here is derived from an EMBL/GenBank/DDBJ whole genome shotgun (WGS) entry which is preliminary data.</text>
</comment>